<protein>
    <recommendedName>
        <fullName evidence="3">DUF397 domain-containing protein</fullName>
    </recommendedName>
</protein>
<reference evidence="1 2" key="1">
    <citation type="submission" date="2022-03" db="EMBL/GenBank/DDBJ databases">
        <title>Streptomyces yunnanensis P86,complete genome.</title>
        <authorList>
            <person name="Chen S."/>
            <person name="Zhang Q."/>
        </authorList>
    </citation>
    <scope>NUCLEOTIDE SEQUENCE [LARGE SCALE GENOMIC DNA]</scope>
    <source>
        <strain evidence="1 2">P86</strain>
    </source>
</reference>
<evidence type="ECO:0008006" key="3">
    <source>
        <dbReference type="Google" id="ProtNLM"/>
    </source>
</evidence>
<proteinExistence type="predicted"/>
<dbReference type="EMBL" id="CP095749">
    <property type="protein sequence ID" value="WEB46138.1"/>
    <property type="molecule type" value="Genomic_DNA"/>
</dbReference>
<dbReference type="RefSeq" id="WP_275312066.1">
    <property type="nucleotide sequence ID" value="NZ_CP095749.1"/>
</dbReference>
<name>A0ABY8AMG8_9ACTN</name>
<gene>
    <name evidence="1" type="ORF">MOV08_39095</name>
</gene>
<organism evidence="1 2">
    <name type="scientific">Streptomyces yunnanensis</name>
    <dbReference type="NCBI Taxonomy" id="156453"/>
    <lineage>
        <taxon>Bacteria</taxon>
        <taxon>Bacillati</taxon>
        <taxon>Actinomycetota</taxon>
        <taxon>Actinomycetes</taxon>
        <taxon>Kitasatosporales</taxon>
        <taxon>Streptomycetaceae</taxon>
        <taxon>Streptomyces</taxon>
    </lineage>
</organism>
<keyword evidence="2" id="KW-1185">Reference proteome</keyword>
<sequence length="102" mass="10485">MDVAFDDSRVPGKCAAGDDGLTIAVNAYGESVETGKVILPDGVDPLREPFALALGGHGREGSDVSGEGLQFRALSEDRLESQLLDFGEGFGAAEDPLGDCSG</sequence>
<evidence type="ECO:0000313" key="2">
    <source>
        <dbReference type="Proteomes" id="UP001218629"/>
    </source>
</evidence>
<dbReference type="Proteomes" id="UP001218629">
    <property type="component" value="Chromosome"/>
</dbReference>
<evidence type="ECO:0000313" key="1">
    <source>
        <dbReference type="EMBL" id="WEB46138.1"/>
    </source>
</evidence>
<accession>A0ABY8AMG8</accession>